<keyword evidence="2" id="KW-1185">Reference proteome</keyword>
<organism evidence="1 2">
    <name type="scientific">Candidatus Competibacter denitrificans Run_A_D11</name>
    <dbReference type="NCBI Taxonomy" id="1400863"/>
    <lineage>
        <taxon>Bacteria</taxon>
        <taxon>Pseudomonadati</taxon>
        <taxon>Pseudomonadota</taxon>
        <taxon>Gammaproteobacteria</taxon>
        <taxon>Candidatus Competibacteraceae</taxon>
        <taxon>Candidatus Competibacter</taxon>
    </lineage>
</organism>
<reference evidence="1" key="1">
    <citation type="submission" date="2013-07" db="EMBL/GenBank/DDBJ databases">
        <authorList>
            <person name="McIlroy S."/>
        </authorList>
    </citation>
    <scope>NUCLEOTIDE SEQUENCE [LARGE SCALE GENOMIC DNA]</scope>
    <source>
        <strain evidence="1">Run_A_D11</strain>
    </source>
</reference>
<dbReference type="SUPFAM" id="SSF159941">
    <property type="entry name" value="MM3350-like"/>
    <property type="match status" value="1"/>
</dbReference>
<proteinExistence type="predicted"/>
<dbReference type="Proteomes" id="UP000035760">
    <property type="component" value="Unassembled WGS sequence"/>
</dbReference>
<comment type="caution">
    <text evidence="1">The sequence shown here is derived from an EMBL/GenBank/DDBJ whole genome shotgun (WGS) entry which is preliminary data.</text>
</comment>
<sequence length="227" mass="25485">MPRKPQSKGKCVYCGYETTKGSMTKHLSTCSQRRSTIEQSDSTQGASEPVYHLRVQSLDVSDFWLHLEIRGSAPLKELDRYLRAIWLECCGHLSQFGRGGGWDNKVAKTRQIQAVFTPEVELVHIYDFGTTSETSIKMAGLRQGKPTTKHPIALMARNLMPEAQCTQCGKPAVWLCIECLIEHEVWGTLCDEHIKQHPHNNYGEPIEIVNSPRLGLCGYTGPADPPY</sequence>
<dbReference type="InterPro" id="IPR024047">
    <property type="entry name" value="MM3350-like_sf"/>
</dbReference>
<evidence type="ECO:0000313" key="1">
    <source>
        <dbReference type="EMBL" id="CDI03814.1"/>
    </source>
</evidence>
<protein>
    <submittedName>
        <fullName evidence="1">Uncharacterized protein</fullName>
    </submittedName>
</protein>
<name>W6MAM4_9GAMM</name>
<evidence type="ECO:0000313" key="2">
    <source>
        <dbReference type="Proteomes" id="UP000035760"/>
    </source>
</evidence>
<dbReference type="AlphaFoldDB" id="W6MAM4"/>
<reference evidence="1" key="2">
    <citation type="submission" date="2014-03" db="EMBL/GenBank/DDBJ databases">
        <title>Candidatus Competibacter-lineage genomes retrieved from metagenomes reveal functional metabolic diversity.</title>
        <authorList>
            <person name="McIlroy S.J."/>
            <person name="Albertsen M."/>
            <person name="Andresen E.K."/>
            <person name="Saunders A.M."/>
            <person name="Kristiansen R."/>
            <person name="Stokholm-Bjerregaard M."/>
            <person name="Nielsen K.L."/>
            <person name="Nielsen P.H."/>
        </authorList>
    </citation>
    <scope>NUCLEOTIDE SEQUENCE</scope>
    <source>
        <strain evidence="1">Run_A_D11</strain>
    </source>
</reference>
<accession>W6MAM4</accession>
<dbReference type="STRING" id="1400863.BN873_660048"/>
<gene>
    <name evidence="1" type="ORF">BN873_660048</name>
</gene>
<dbReference type="EMBL" id="CBTJ020000076">
    <property type="protein sequence ID" value="CDI03814.1"/>
    <property type="molecule type" value="Genomic_DNA"/>
</dbReference>